<dbReference type="PROSITE" id="PS50082">
    <property type="entry name" value="WD_REPEATS_2"/>
    <property type="match status" value="2"/>
</dbReference>
<dbReference type="InterPro" id="IPR019775">
    <property type="entry name" value="WD40_repeat_CS"/>
</dbReference>
<feature type="compositionally biased region" description="Low complexity" evidence="4">
    <location>
        <begin position="1207"/>
        <end position="1221"/>
    </location>
</feature>
<keyword evidence="2" id="KW-0677">Repeat</keyword>
<dbReference type="Pfam" id="PF00400">
    <property type="entry name" value="WD40"/>
    <property type="match status" value="4"/>
</dbReference>
<evidence type="ECO:0000313" key="5">
    <source>
        <dbReference type="EMBL" id="KZC09486.1"/>
    </source>
</evidence>
<feature type="region of interest" description="Disordered" evidence="4">
    <location>
        <begin position="1"/>
        <end position="70"/>
    </location>
</feature>
<feature type="region of interest" description="Disordered" evidence="4">
    <location>
        <begin position="166"/>
        <end position="224"/>
    </location>
</feature>
<protein>
    <submittedName>
        <fullName evidence="5">Jouberin</fullName>
    </submittedName>
</protein>
<dbReference type="InterPro" id="IPR001680">
    <property type="entry name" value="WD40_rpt"/>
</dbReference>
<dbReference type="PROSITE" id="PS00678">
    <property type="entry name" value="WD_REPEATS_1"/>
    <property type="match status" value="1"/>
</dbReference>
<dbReference type="Gene3D" id="2.130.10.10">
    <property type="entry name" value="YVTN repeat-like/Quinoprotein amine dehydrogenase"/>
    <property type="match status" value="1"/>
</dbReference>
<name>A0A154PC61_DUFNO</name>
<gene>
    <name evidence="5" type="ORF">WN55_00158</name>
</gene>
<feature type="compositionally biased region" description="Basic residues" evidence="4">
    <location>
        <begin position="352"/>
        <end position="361"/>
    </location>
</feature>
<dbReference type="GO" id="GO:0036064">
    <property type="term" value="C:ciliary basal body"/>
    <property type="evidence" value="ECO:0007669"/>
    <property type="project" value="TreeGrafter"/>
</dbReference>
<feature type="region of interest" description="Disordered" evidence="4">
    <location>
        <begin position="1206"/>
        <end position="1240"/>
    </location>
</feature>
<feature type="compositionally biased region" description="Basic and acidic residues" evidence="4">
    <location>
        <begin position="51"/>
        <end position="70"/>
    </location>
</feature>
<evidence type="ECO:0000256" key="3">
    <source>
        <dbReference type="PROSITE-ProRule" id="PRU00221"/>
    </source>
</evidence>
<dbReference type="InterPro" id="IPR036322">
    <property type="entry name" value="WD40_repeat_dom_sf"/>
</dbReference>
<dbReference type="OrthoDB" id="2096344at2759"/>
<dbReference type="PROSITE" id="PS50294">
    <property type="entry name" value="WD_REPEATS_REGION"/>
    <property type="match status" value="1"/>
</dbReference>
<dbReference type="SMART" id="SM00320">
    <property type="entry name" value="WD40"/>
    <property type="match status" value="5"/>
</dbReference>
<dbReference type="SUPFAM" id="SSF50978">
    <property type="entry name" value="WD40 repeat-like"/>
    <property type="match status" value="1"/>
</dbReference>
<evidence type="ECO:0000256" key="4">
    <source>
        <dbReference type="SAM" id="MobiDB-lite"/>
    </source>
</evidence>
<feature type="compositionally biased region" description="Low complexity" evidence="4">
    <location>
        <begin position="28"/>
        <end position="50"/>
    </location>
</feature>
<dbReference type="PANTHER" id="PTHR44499">
    <property type="entry name" value="JOUBERIN"/>
    <property type="match status" value="1"/>
</dbReference>
<dbReference type="Proteomes" id="UP000076502">
    <property type="component" value="Unassembled WGS sequence"/>
</dbReference>
<feature type="compositionally biased region" description="Basic and acidic residues" evidence="4">
    <location>
        <begin position="386"/>
        <end position="397"/>
    </location>
</feature>
<feature type="region of interest" description="Disordered" evidence="4">
    <location>
        <begin position="277"/>
        <end position="454"/>
    </location>
</feature>
<accession>A0A154PC61</accession>
<dbReference type="InterPro" id="IPR052803">
    <property type="entry name" value="Cilium-Associated_Jouberin"/>
</dbReference>
<dbReference type="EMBL" id="KQ434870">
    <property type="protein sequence ID" value="KZC09486.1"/>
    <property type="molecule type" value="Genomic_DNA"/>
</dbReference>
<dbReference type="STRING" id="178035.A0A154PC61"/>
<reference evidence="5 6" key="1">
    <citation type="submission" date="2015-07" db="EMBL/GenBank/DDBJ databases">
        <title>The genome of Dufourea novaeangliae.</title>
        <authorList>
            <person name="Pan H."/>
            <person name="Kapheim K."/>
        </authorList>
    </citation>
    <scope>NUCLEOTIDE SEQUENCE [LARGE SCALE GENOMIC DNA]</scope>
    <source>
        <strain evidence="5">0120121106</strain>
        <tissue evidence="5">Whole body</tissue>
    </source>
</reference>
<dbReference type="InterPro" id="IPR015943">
    <property type="entry name" value="WD40/YVTN_repeat-like_dom_sf"/>
</dbReference>
<feature type="compositionally biased region" description="Basic and acidic residues" evidence="4">
    <location>
        <begin position="340"/>
        <end position="351"/>
    </location>
</feature>
<evidence type="ECO:0000313" key="6">
    <source>
        <dbReference type="Proteomes" id="UP000076502"/>
    </source>
</evidence>
<dbReference type="GO" id="GO:0044458">
    <property type="term" value="P:motile cilium assembly"/>
    <property type="evidence" value="ECO:0007669"/>
    <property type="project" value="TreeGrafter"/>
</dbReference>
<feature type="compositionally biased region" description="Basic residues" evidence="4">
    <location>
        <begin position="398"/>
        <end position="414"/>
    </location>
</feature>
<dbReference type="PANTHER" id="PTHR44499:SF1">
    <property type="entry name" value="JOUBERIN"/>
    <property type="match status" value="1"/>
</dbReference>
<evidence type="ECO:0000256" key="1">
    <source>
        <dbReference type="ARBA" id="ARBA00022574"/>
    </source>
</evidence>
<feature type="region of interest" description="Disordered" evidence="4">
    <location>
        <begin position="1130"/>
        <end position="1161"/>
    </location>
</feature>
<feature type="repeat" description="WD" evidence="3">
    <location>
        <begin position="662"/>
        <end position="697"/>
    </location>
</feature>
<sequence>MESKSRSTLAKRKKKKQSQDETSYHLINSSKSQSKNNESNKSSEDSVSVDKTTRDVEKPICDTNKSDRFDNTVSTDLEEFASESMNVVVDVHREYKADKCSENTIDEVNISAKGSPSFQIFSKTNTLRDKRNEYQKFSQVRNQKQKEKSDDIEIVDSIDLIEEFDGSSTIKSNERRKGRSIKKNCNQSSIEEKPQSRGKWGALQSQTEELKKPPRKRWSKDTSVIRLPEVKTGSWAAPREKKFPLRQEPDEIDEKSFLEGYDNAAFVSENEEILRIETDHNNHEDTRIEMKRKDDIINEKTNHETANKRTDSDKSVDNDSDASIVSQTIEDITVRSNYRSSEEISTKDRRSTNKKSKRINKKSSIDSQAYSSQQTISATEDDDPEDSHSRETGDEKKSRKSLVKKKKPGNHRRSKSETEKRKSSKNVSSSVVNSPRLNVTEDDSKKKRKRKKSAKYISVMIHRANMLEVDYITKHPMVKVHIVNGHEGCWYKIAWAFLKPVGRNNVCHINKKVRLQLYKSRKSLKKFDKFHTCEVYTWWKTNIRQKYPSSLFVTVTSIDPPKLEPVLYQQLSLYDLSDARSESQRTLNRTSKSIDLPKWTRLSAQSCKVPNEITFETEVSENGCFFVAFSNNGKYLACTHSEEQDYPVVVYEVEAKKIHVRFSGHKTFIYSLNWSDNDNYLLSVSSDQTARIWDVQNQIIQHVEMMPHPSYVYCGKFDPENAAIVATGCYDRIARIWTRDKKSRNRDLNQELEGHEGFINSMCFQKNSNLLTADSVGIIILWIVKKVQGKSFRKEWHISRKIKVREITGVIINTILLHPLESRLLVHSRNNGLRMLDLATGVVLQKYNELNNQRIQSTACISPCGGLILCGGEDSTLNIWNLETGSLLARYTLDKNFRAVTCVDYHPYDHVLALSTFGSPAPVKILRFNKNVSGEDIGLKTVGDITGKTAIGDTSLRILNTPVTPREKSRSSSRIHTPEAILRERSLQSSRGCKLNTPPVDESSNKVLLEKDSKRTDTKMKLLRLNETEATMKSRSANRLYNIIEKIDRILSNTSRSSGDIESGRNHTFTKETSKDRIFTIQNENIERRRTKTRKNKSFAYWSGEDHSNSYFESSTASSVKPEVMELERLGRTKAGDSNTKKRSQSANVSKSNGIHEDDAMKHFSDSTANYRRNKDHDEVVNMFAAKSIESSFIIPVKERKVKDCSKNNSFNNDRSNSSGSAGTYVVEKNNAGRNDDDGSMKLLGNEDLIGTDTENDLANVGRTGSDSSAISNATFTIENEVPIPMPRRKKNLS</sequence>
<feature type="compositionally biased region" description="Polar residues" evidence="4">
    <location>
        <begin position="368"/>
        <end position="378"/>
    </location>
</feature>
<feature type="compositionally biased region" description="Polar residues" evidence="4">
    <location>
        <begin position="321"/>
        <end position="339"/>
    </location>
</feature>
<organism evidence="5 6">
    <name type="scientific">Dufourea novaeangliae</name>
    <name type="common">Sweat bee</name>
    <dbReference type="NCBI Taxonomy" id="178035"/>
    <lineage>
        <taxon>Eukaryota</taxon>
        <taxon>Metazoa</taxon>
        <taxon>Ecdysozoa</taxon>
        <taxon>Arthropoda</taxon>
        <taxon>Hexapoda</taxon>
        <taxon>Insecta</taxon>
        <taxon>Pterygota</taxon>
        <taxon>Neoptera</taxon>
        <taxon>Endopterygota</taxon>
        <taxon>Hymenoptera</taxon>
        <taxon>Apocrita</taxon>
        <taxon>Aculeata</taxon>
        <taxon>Apoidea</taxon>
        <taxon>Anthophila</taxon>
        <taxon>Halictidae</taxon>
        <taxon>Rophitinae</taxon>
        <taxon>Dufourea</taxon>
    </lineage>
</organism>
<keyword evidence="1 3" id="KW-0853">WD repeat</keyword>
<feature type="compositionally biased region" description="Basic and acidic residues" evidence="4">
    <location>
        <begin position="277"/>
        <end position="317"/>
    </location>
</feature>
<proteinExistence type="predicted"/>
<evidence type="ECO:0000256" key="2">
    <source>
        <dbReference type="ARBA" id="ARBA00022737"/>
    </source>
</evidence>
<feature type="repeat" description="WD" evidence="3">
    <location>
        <begin position="862"/>
        <end position="890"/>
    </location>
</feature>
<feature type="compositionally biased region" description="Low complexity" evidence="4">
    <location>
        <begin position="425"/>
        <end position="434"/>
    </location>
</feature>
<keyword evidence="6" id="KW-1185">Reference proteome</keyword>